<protein>
    <submittedName>
        <fullName evidence="1">Uncharacterized protein</fullName>
    </submittedName>
</protein>
<comment type="caution">
    <text evidence="1">The sequence shown here is derived from an EMBL/GenBank/DDBJ whole genome shotgun (WGS) entry which is preliminary data.</text>
</comment>
<dbReference type="AlphaFoldDB" id="A0ABD3J0A6"/>
<reference evidence="1 2" key="1">
    <citation type="submission" date="2024-11" db="EMBL/GenBank/DDBJ databases">
        <title>Chromosome-level genome assembly of Eucalyptus globulus Labill. provides insights into its genome evolution.</title>
        <authorList>
            <person name="Li X."/>
        </authorList>
    </citation>
    <scope>NUCLEOTIDE SEQUENCE [LARGE SCALE GENOMIC DNA]</scope>
    <source>
        <strain evidence="1">CL2024</strain>
        <tissue evidence="1">Fresh tender leaves</tissue>
    </source>
</reference>
<dbReference type="Proteomes" id="UP001634007">
    <property type="component" value="Unassembled WGS sequence"/>
</dbReference>
<organism evidence="1 2">
    <name type="scientific">Eucalyptus globulus</name>
    <name type="common">Tasmanian blue gum</name>
    <dbReference type="NCBI Taxonomy" id="34317"/>
    <lineage>
        <taxon>Eukaryota</taxon>
        <taxon>Viridiplantae</taxon>
        <taxon>Streptophyta</taxon>
        <taxon>Embryophyta</taxon>
        <taxon>Tracheophyta</taxon>
        <taxon>Spermatophyta</taxon>
        <taxon>Magnoliopsida</taxon>
        <taxon>eudicotyledons</taxon>
        <taxon>Gunneridae</taxon>
        <taxon>Pentapetalae</taxon>
        <taxon>rosids</taxon>
        <taxon>malvids</taxon>
        <taxon>Myrtales</taxon>
        <taxon>Myrtaceae</taxon>
        <taxon>Myrtoideae</taxon>
        <taxon>Eucalypteae</taxon>
        <taxon>Eucalyptus</taxon>
    </lineage>
</organism>
<gene>
    <name evidence="1" type="ORF">ACJRO7_004769</name>
</gene>
<dbReference type="Gene3D" id="2.120.10.80">
    <property type="entry name" value="Kelch-type beta propeller"/>
    <property type="match status" value="1"/>
</dbReference>
<dbReference type="PANTHER" id="PTHR46407:SF6">
    <property type="entry name" value="F-BOX DOMAIN-CONTAINING PROTEIN"/>
    <property type="match status" value="1"/>
</dbReference>
<evidence type="ECO:0000313" key="2">
    <source>
        <dbReference type="Proteomes" id="UP001634007"/>
    </source>
</evidence>
<dbReference type="SUPFAM" id="SSF117281">
    <property type="entry name" value="Kelch motif"/>
    <property type="match status" value="1"/>
</dbReference>
<name>A0ABD3J0A6_EUCGL</name>
<dbReference type="PANTHER" id="PTHR46407">
    <property type="entry name" value="OS02G0208700 PROTEIN"/>
    <property type="match status" value="1"/>
</dbReference>
<keyword evidence="2" id="KW-1185">Reference proteome</keyword>
<evidence type="ECO:0000313" key="1">
    <source>
        <dbReference type="EMBL" id="KAL3719838.1"/>
    </source>
</evidence>
<dbReference type="InterPro" id="IPR006652">
    <property type="entry name" value="Kelch_1"/>
</dbReference>
<sequence>MLMTVLTQIFSICIEIWPTENSRSSMALTTQNSNPIIVPCAYKPVGPPHYAITFFDPETAAWDLLDPVPDYPDGLPLFCHLASCDGELVALRGWDPATYEPVADVFTYNFAAQGGVAMPQQASFFTVGTHDGRVYMARGHNEGKNALRLAWAYNMGRGEWAELPLMSHGRDKCEGVVVAEGRSFWVVSEYGTEDQGLFKGSAEVYDFGTGGMAASGEGVAAKVGLDPVVWAETCRVELGGGRTMVAGAEYEGGWQGFYMAEGQNKKLERINVPDKFFEFAWTGCHVEI</sequence>
<dbReference type="InterPro" id="IPR015915">
    <property type="entry name" value="Kelch-typ_b-propeller"/>
</dbReference>
<dbReference type="Pfam" id="PF01344">
    <property type="entry name" value="Kelch_1"/>
    <property type="match status" value="1"/>
</dbReference>
<dbReference type="EMBL" id="JBJKBG010000010">
    <property type="protein sequence ID" value="KAL3719838.1"/>
    <property type="molecule type" value="Genomic_DNA"/>
</dbReference>
<accession>A0ABD3J0A6</accession>
<proteinExistence type="predicted"/>
<dbReference type="InterPro" id="IPR044595">
    <property type="entry name" value="KMD1-4"/>
</dbReference>